<comment type="similarity">
    <text evidence="1">Belongs to the peptidase M81 family.</text>
</comment>
<dbReference type="Proteomes" id="UP000509579">
    <property type="component" value="Plasmid unnamed1"/>
</dbReference>
<comment type="function">
    <text evidence="1">Involved in peptidolytic degradation of cyclic heptapeptide hepatotoxin microcystin (MC).</text>
</comment>
<organism evidence="4 5">
    <name type="scientific">Comamonas antarctica</name>
    <dbReference type="NCBI Taxonomy" id="2743470"/>
    <lineage>
        <taxon>Bacteria</taxon>
        <taxon>Pseudomonadati</taxon>
        <taxon>Pseudomonadota</taxon>
        <taxon>Betaproteobacteria</taxon>
        <taxon>Burkholderiales</taxon>
        <taxon>Comamonadaceae</taxon>
        <taxon>Comamonas</taxon>
    </lineage>
</organism>
<evidence type="ECO:0000256" key="1">
    <source>
        <dbReference type="PIRNR" id="PIRNR012702"/>
    </source>
</evidence>
<accession>A0A6N1XCA9</accession>
<evidence type="ECO:0000313" key="4">
    <source>
        <dbReference type="EMBL" id="QKV55635.1"/>
    </source>
</evidence>
<dbReference type="EMBL" id="CP054841">
    <property type="protein sequence ID" value="QKV55635.1"/>
    <property type="molecule type" value="Genomic_DNA"/>
</dbReference>
<keyword evidence="1" id="KW-0645">Protease</keyword>
<keyword evidence="5" id="KW-1185">Reference proteome</keyword>
<sequence length="480" mass="50805">MRVFSAVLATETNSFAPLPTSLASFQERSYFPAGQHPDEPLYNSGPLWAARVRGREQGWVLHEGLVAAAQPGGITTRATYEALRDELLADLRASLPVDMVLLGLHGAMVADGYEDCEGDLLQRVRALVGAGVVIGAELDPHCHLSQAMVDHTDVMVAFKEYPHTDVLERAYELVDICAATVRGEVRPVAAVVDCQMVAVLHTSRAPMRGYVDRLQQLERAGQALTISVVHGFPWGDVPDMGTRLLVYADGDARAAARLARSLADELIALRDQLSAPAPGIEAALDQALKAEGPVVMADGADNPGGGAAGDATFVLQAILARGIREVAIGPLWDPSAAALAVAAGAGARLPLRIGGKIGPLSGDPVDLLCTVLAVNPAHHQSGLSGAKVPMGACALVEAQGVQLVLASIRTQAMGTDLFSGLGCDLARRKLIVVKSSQHFFAEFSKIASQVLYVQAPGTLTDDLRTLPYRRIQRPKWPLDA</sequence>
<name>A0A6N1XCA9_9BURK</name>
<feature type="domain" description="Microcystin LR degradation protein MlrC N-terminal" evidence="3">
    <location>
        <begin position="2"/>
        <end position="288"/>
    </location>
</feature>
<protein>
    <recommendedName>
        <fullName evidence="1">Microcystinase C</fullName>
        <shortName evidence="1">MlrC</shortName>
    </recommendedName>
</protein>
<comment type="cofactor">
    <cofactor evidence="1">
        <name>Zn(2+)</name>
        <dbReference type="ChEBI" id="CHEBI:29105"/>
    </cofactor>
    <text evidence="1">Binds 1 zinc ion per subunit.</text>
</comment>
<dbReference type="Pfam" id="PF07364">
    <property type="entry name" value="DUF1485"/>
    <property type="match status" value="1"/>
</dbReference>
<dbReference type="GO" id="GO:0046872">
    <property type="term" value="F:metal ion binding"/>
    <property type="evidence" value="ECO:0007669"/>
    <property type="project" value="UniProtKB-KW"/>
</dbReference>
<evidence type="ECO:0000313" key="5">
    <source>
        <dbReference type="Proteomes" id="UP000509579"/>
    </source>
</evidence>
<evidence type="ECO:0000259" key="2">
    <source>
        <dbReference type="Pfam" id="PF07171"/>
    </source>
</evidence>
<dbReference type="PIRSF" id="PIRSF012702">
    <property type="entry name" value="UCP012702"/>
    <property type="match status" value="1"/>
</dbReference>
<keyword evidence="1" id="KW-0479">Metal-binding</keyword>
<dbReference type="InterPro" id="IPR009197">
    <property type="entry name" value="MlrC"/>
</dbReference>
<dbReference type="GO" id="GO:0006508">
    <property type="term" value="P:proteolysis"/>
    <property type="evidence" value="ECO:0007669"/>
    <property type="project" value="UniProtKB-KW"/>
</dbReference>
<reference evidence="4 5" key="1">
    <citation type="submission" date="2020-06" db="EMBL/GenBank/DDBJ databases">
        <title>Acidovorax antarctica sp. nov., isolated from Corinth ice sheet soil, Antarctic Fields Peninsula.</title>
        <authorList>
            <person name="Xu Q."/>
            <person name="Peng F."/>
        </authorList>
    </citation>
    <scope>NUCLEOTIDE SEQUENCE [LARGE SCALE GENOMIC DNA]</scope>
    <source>
        <strain evidence="4 5">16-35-5</strain>
        <plasmid evidence="4 5">unnamed1</plasmid>
    </source>
</reference>
<geneLocation type="plasmid" evidence="4 5">
    <name>unnamed1</name>
</geneLocation>
<dbReference type="KEGG" id="aant:HUK68_19635"/>
<keyword evidence="1" id="KW-0482">Metalloprotease</keyword>
<keyword evidence="4" id="KW-0614">Plasmid</keyword>
<dbReference type="InterPro" id="IPR010799">
    <property type="entry name" value="MlrC_C"/>
</dbReference>
<dbReference type="Pfam" id="PF07171">
    <property type="entry name" value="MlrC_C"/>
    <property type="match status" value="1"/>
</dbReference>
<evidence type="ECO:0000259" key="3">
    <source>
        <dbReference type="Pfam" id="PF07364"/>
    </source>
</evidence>
<keyword evidence="1" id="KW-0378">Hydrolase</keyword>
<gene>
    <name evidence="4" type="ORF">HUK68_19635</name>
</gene>
<proteinExistence type="inferred from homology"/>
<feature type="domain" description="Microcystin LR degradation protein MlrC C-terminal" evidence="2">
    <location>
        <begin position="296"/>
        <end position="470"/>
    </location>
</feature>
<dbReference type="AlphaFoldDB" id="A0A6N1XCA9"/>
<dbReference type="RefSeq" id="WP_175506421.1">
    <property type="nucleotide sequence ID" value="NZ_CP054841.1"/>
</dbReference>
<dbReference type="InterPro" id="IPR015995">
    <property type="entry name" value="MlrC_N"/>
</dbReference>
<dbReference type="GO" id="GO:0008237">
    <property type="term" value="F:metallopeptidase activity"/>
    <property type="evidence" value="ECO:0007669"/>
    <property type="project" value="UniProtKB-KW"/>
</dbReference>